<evidence type="ECO:0000256" key="8">
    <source>
        <dbReference type="RuleBase" id="RU004468"/>
    </source>
</evidence>
<dbReference type="PANTHER" id="PTHR10353">
    <property type="entry name" value="GLYCOSYL HYDROLASE"/>
    <property type="match status" value="1"/>
</dbReference>
<dbReference type="PROSITE" id="PS00572">
    <property type="entry name" value="GLYCOSYL_HYDROL_F1_1"/>
    <property type="match status" value="3"/>
</dbReference>
<dbReference type="OrthoDB" id="65569at2759"/>
<feature type="compositionally biased region" description="Polar residues" evidence="9">
    <location>
        <begin position="1756"/>
        <end position="1781"/>
    </location>
</feature>
<dbReference type="PROSITE" id="PS00653">
    <property type="entry name" value="GLYCOSYL_HYDROL_F1_2"/>
    <property type="match status" value="2"/>
</dbReference>
<evidence type="ECO:0000313" key="11">
    <source>
        <dbReference type="Proteomes" id="UP000271974"/>
    </source>
</evidence>
<feature type="compositionally biased region" description="Low complexity" evidence="9">
    <location>
        <begin position="1730"/>
        <end position="1755"/>
    </location>
</feature>
<dbReference type="Pfam" id="PF00232">
    <property type="entry name" value="Glyco_hydro_1"/>
    <property type="match status" value="4"/>
</dbReference>
<evidence type="ECO:0000256" key="3">
    <source>
        <dbReference type="ARBA" id="ARBA00012744"/>
    </source>
</evidence>
<evidence type="ECO:0000256" key="7">
    <source>
        <dbReference type="PROSITE-ProRule" id="PRU10055"/>
    </source>
</evidence>
<accession>A0A3S1BAE7</accession>
<evidence type="ECO:0000256" key="5">
    <source>
        <dbReference type="ARBA" id="ARBA00023180"/>
    </source>
</evidence>
<dbReference type="SUPFAM" id="SSF51445">
    <property type="entry name" value="(Trans)glycosidases"/>
    <property type="match status" value="4"/>
</dbReference>
<dbReference type="PANTHER" id="PTHR10353:SF36">
    <property type="entry name" value="LP05116P"/>
    <property type="match status" value="1"/>
</dbReference>
<dbReference type="InterPro" id="IPR033132">
    <property type="entry name" value="GH_1_N_CS"/>
</dbReference>
<dbReference type="Proteomes" id="UP000271974">
    <property type="component" value="Unassembled WGS sequence"/>
</dbReference>
<evidence type="ECO:0000256" key="4">
    <source>
        <dbReference type="ARBA" id="ARBA00022801"/>
    </source>
</evidence>
<comment type="caution">
    <text evidence="10">The sequence shown here is derived from an EMBL/GenBank/DDBJ whole genome shotgun (WGS) entry which is preliminary data.</text>
</comment>
<comment type="similarity">
    <text evidence="1">Belongs to the glycosyl hydrolase 1 family.</text>
</comment>
<sequence length="1838" mass="206792">MAPGRWGPGTNLYIAAHNLIRAHTAAYRLYDSTYRSQSKGGNGEIGITLNINFDIPKNSSSQSDNEAAETGRQFEFGWFASPILKTGDYPEEMKQRIRDKSQRLGLKQSRLPVFSFQEILDNKGSADFLGVNYYTSRLTTRQERGFDPPHYDDDMDVLREIDPNWTPSGSSWLFSAPLGFRQLLNWVKDSYNNKPVYITENGISDRNGTLRDVHRITYLRQHLNQMLKAIKQDGCDIRGYTAWSLLDNFEWSRGYSERFGLHYVDFTNPSRPRTPKSSAMYYSNVIRDNGFKRGFSAPGGQATGIVQMENDFNVLFDQFPEDFAWATATSAYQIEGAWDADGKGPSIWDTWAHNNRIAHSETGDVACDSYHKYKDDVQLLKNLGVTHYRFSISWPRVMADGTKNTINEAGIRYYNNVINELIKNNIQPMVTLYHWDLPQGLEDNGGWLNSTTQDYFVEYARLCFSRFGDRVKLWITFNEPPIITILGYGDGAFAPGNYDQAKGQYIAGYNLILAHAKTYRLYERDFKTLQGGQLGISINQGWAEPRDGLSASDVEAAERSISFYGGWFGHPIFVDGDYPPVLKQRVADRSREQNLDKSRLPAFTEEEKKLIKGTADFLGSNFYSAGYEMDDPQPAANPPNYYNDKSTRGEGNPNWVGSGSSWLKVTPFGIRKMMNWFKNNYNNIPVYITENGVSDRNGTLHDWHRVHFYRLYISEVLKAIKLDGCNVKGYTAWSLMDNLEWNTGYDEKFGMHYVNFSDPSRTRVPKASALWYRTLIADGGYKHGYTQPGGWGTSVELDRDFLYGVFPEDFSWGVATASYQIEGAWNEDGKGESIWDRFSHTPGKVQNGDTGDVATDSYHKMDEDIRIIQELGVDHYRFSIAWTRIMPNGTYPVNQAGVDYYNRMINKLLAIGVAPMVTLYHWDLPQALEDKGGWKNPEIAAWFRDYADVCYKYFGDRVKKWITINEPWVISVKGYGVGDYAPGVVDLYESPYIASHNLIKAHAEAYHVYRDNHYATQKGEVGITLNCDWFEPKDPVVQSDLDAAERAMQFFMGWFAHPIFVDGDYPQVMKTFVEAASLAEGRTQSRLPQFTTEEMRRINGTSDFFGLNHYTSQVTSDGAEGVGYFRDRSISAYQDASWPTSGSSWLRVNPSGLRKTLNWIRQRYGGIPIYITENGVSARNVSLDDSYRIRFYRAYINEVLKAVILDKVNVKSYGAWSLMDNFEWSLGYAERFGIYSVDFTDPTRPRTPKASARFLYELFSDNGFIKGSFTDPDSHADKPNSYADAMLYGQFPDDFSMGVAALGMDMYGDQRMSIWDTIASTANDVARSSISDPLNELGKDISSMRSMKVGHYYFSISWSRVLPTGLAGGVSDVGVNYYTTLLNLLHDAGIKPVVAINQGDYPSALQDIGGWMNSSMIDEYLGLAKICLENFGSKVPIWTTFSEPEKFPFIFPSLMSNTDYVYSVYKNVLLAHAHTYKMFKEDFGGLSSKMGIDLGPLWTEPENPRDPGHAAQAQRATDYSLGLFAGPILQAGDFSQEVKDELSVAPGGELNEVEKELVKGSADFIGLSYYGTRVANGKMDVKKLASLERSAYPNDQDLNPTGLRGMLNYLCQNNMPVAVTKNGVWDATGHLADSFRSEFLKRHLDEVLKAIRIDGCNVLGYTYDSLNDEFELDLGLMRKFGLVKVDFDDPLRSRAMRDSGNMFRTIAENKGILRMGQEEASDSMTWSKPSDVSTTDGTVTSKSITTSEKSTTSTTLAPLNPSTKARVNEIPTQESSPSTTLFPPITPPGGGPAPGSKVEVRRSLEQDAEPNQDCRCGATSASVSIALIVAIVLVLNLS</sequence>
<keyword evidence="6 8" id="KW-0326">Glycosidase</keyword>
<dbReference type="GO" id="GO:0005975">
    <property type="term" value="P:carbohydrate metabolic process"/>
    <property type="evidence" value="ECO:0007669"/>
    <property type="project" value="InterPro"/>
</dbReference>
<dbReference type="PRINTS" id="PR00131">
    <property type="entry name" value="GLHYDRLASE1"/>
</dbReference>
<dbReference type="InterPro" id="IPR018120">
    <property type="entry name" value="Glyco_hydro_1_AS"/>
</dbReference>
<feature type="region of interest" description="Disordered" evidence="9">
    <location>
        <begin position="634"/>
        <end position="653"/>
    </location>
</feature>
<evidence type="ECO:0000313" key="10">
    <source>
        <dbReference type="EMBL" id="RUS78875.1"/>
    </source>
</evidence>
<dbReference type="EMBL" id="RQTK01000484">
    <property type="protein sequence ID" value="RUS78875.1"/>
    <property type="molecule type" value="Genomic_DNA"/>
</dbReference>
<evidence type="ECO:0000256" key="9">
    <source>
        <dbReference type="SAM" id="MobiDB-lite"/>
    </source>
</evidence>
<feature type="active site" description="Nucleophile" evidence="7">
    <location>
        <position position="690"/>
    </location>
</feature>
<keyword evidence="5" id="KW-0325">Glycoprotein</keyword>
<feature type="region of interest" description="Disordered" evidence="9">
    <location>
        <begin position="1718"/>
        <end position="1815"/>
    </location>
</feature>
<dbReference type="STRING" id="188477.A0A3S1BAE7"/>
<dbReference type="GO" id="GO:0008422">
    <property type="term" value="F:beta-glucosidase activity"/>
    <property type="evidence" value="ECO:0007669"/>
    <property type="project" value="TreeGrafter"/>
</dbReference>
<feature type="active site" description="Nucleophile" evidence="7">
    <location>
        <position position="1173"/>
    </location>
</feature>
<proteinExistence type="inferred from homology"/>
<dbReference type="EC" id="3.2.1.21" evidence="3"/>
<evidence type="ECO:0000256" key="6">
    <source>
        <dbReference type="ARBA" id="ARBA00023295"/>
    </source>
</evidence>
<evidence type="ECO:0000256" key="1">
    <source>
        <dbReference type="ARBA" id="ARBA00010838"/>
    </source>
</evidence>
<dbReference type="InterPro" id="IPR017853">
    <property type="entry name" value="GH"/>
</dbReference>
<gene>
    <name evidence="10" type="ORF">EGW08_013350</name>
</gene>
<dbReference type="InterPro" id="IPR001360">
    <property type="entry name" value="Glyco_hydro_1"/>
</dbReference>
<reference evidence="10 11" key="1">
    <citation type="submission" date="2019-01" db="EMBL/GenBank/DDBJ databases">
        <title>A draft genome assembly of the solar-powered sea slug Elysia chlorotica.</title>
        <authorList>
            <person name="Cai H."/>
            <person name="Li Q."/>
            <person name="Fang X."/>
            <person name="Li J."/>
            <person name="Curtis N.E."/>
            <person name="Altenburger A."/>
            <person name="Shibata T."/>
            <person name="Feng M."/>
            <person name="Maeda T."/>
            <person name="Schwartz J.A."/>
            <person name="Shigenobu S."/>
            <person name="Lundholm N."/>
            <person name="Nishiyama T."/>
            <person name="Yang H."/>
            <person name="Hasebe M."/>
            <person name="Li S."/>
            <person name="Pierce S.K."/>
            <person name="Wang J."/>
        </authorList>
    </citation>
    <scope>NUCLEOTIDE SEQUENCE [LARGE SCALE GENOMIC DNA]</scope>
    <source>
        <strain evidence="10">EC2010</strain>
        <tissue evidence="10">Whole organism of an adult</tissue>
    </source>
</reference>
<comment type="subunit">
    <text evidence="2">Homodimer.</text>
</comment>
<keyword evidence="11" id="KW-1185">Reference proteome</keyword>
<dbReference type="FunFam" id="3.20.20.80:FF:000013">
    <property type="entry name" value="lactase-phlorizin hydrolase"/>
    <property type="match status" value="2"/>
</dbReference>
<evidence type="ECO:0000256" key="2">
    <source>
        <dbReference type="ARBA" id="ARBA00011738"/>
    </source>
</evidence>
<protein>
    <recommendedName>
        <fullName evidence="3">beta-glucosidase</fullName>
        <ecNumber evidence="3">3.2.1.21</ecNumber>
    </recommendedName>
</protein>
<dbReference type="Gene3D" id="3.20.20.80">
    <property type="entry name" value="Glycosidases"/>
    <property type="match status" value="4"/>
</dbReference>
<name>A0A3S1BAE7_ELYCH</name>
<organism evidence="10 11">
    <name type="scientific">Elysia chlorotica</name>
    <name type="common">Eastern emerald elysia</name>
    <name type="synonym">Sea slug</name>
    <dbReference type="NCBI Taxonomy" id="188477"/>
    <lineage>
        <taxon>Eukaryota</taxon>
        <taxon>Metazoa</taxon>
        <taxon>Spiralia</taxon>
        <taxon>Lophotrochozoa</taxon>
        <taxon>Mollusca</taxon>
        <taxon>Gastropoda</taxon>
        <taxon>Heterobranchia</taxon>
        <taxon>Euthyneura</taxon>
        <taxon>Panpulmonata</taxon>
        <taxon>Sacoglossa</taxon>
        <taxon>Placobranchoidea</taxon>
        <taxon>Plakobranchidae</taxon>
        <taxon>Elysia</taxon>
    </lineage>
</organism>
<keyword evidence="4 8" id="KW-0378">Hydrolase</keyword>
<feature type="active site" description="Nucleophile" evidence="7">
    <location>
        <position position="200"/>
    </location>
</feature>